<keyword evidence="1" id="KW-0560">Oxidoreductase</keyword>
<evidence type="ECO:0000313" key="1">
    <source>
        <dbReference type="EMBL" id="EUA64731.1"/>
    </source>
</evidence>
<name>A0A829QQC1_9MYCO</name>
<keyword evidence="1" id="KW-0670">Pyruvate</keyword>
<dbReference type="GO" id="GO:0004739">
    <property type="term" value="F:pyruvate dehydrogenase (acetyl-transferring) activity"/>
    <property type="evidence" value="ECO:0007669"/>
    <property type="project" value="UniProtKB-EC"/>
</dbReference>
<reference evidence="1 2" key="1">
    <citation type="submission" date="2013-12" db="EMBL/GenBank/DDBJ databases">
        <authorList>
            <person name="Zelazny A."/>
            <person name="Olivier K."/>
            <person name="Holland S."/>
            <person name="Lenaerts A."/>
            <person name="Ordway D."/>
            <person name="DeGroote M.A."/>
            <person name="Parker T."/>
            <person name="Sizemore C."/>
            <person name="Tallon L.J."/>
            <person name="Sadzewicz L.K."/>
            <person name="Sengamalay N."/>
            <person name="Fraser C.M."/>
            <person name="Hine E."/>
            <person name="Shefchek K.A."/>
            <person name="Das S.P."/>
            <person name="Tettelin H."/>
        </authorList>
    </citation>
    <scope>NUCLEOTIDE SEQUENCE [LARGE SCALE GENOMIC DNA]</scope>
    <source>
        <strain evidence="1 2">1948</strain>
    </source>
</reference>
<proteinExistence type="predicted"/>
<dbReference type="Proteomes" id="UP000021210">
    <property type="component" value="Unassembled WGS sequence"/>
</dbReference>
<accession>A0A829QQC1</accession>
<dbReference type="EMBL" id="JAOH01000002">
    <property type="protein sequence ID" value="EUA64731.1"/>
    <property type="molecule type" value="Genomic_DNA"/>
</dbReference>
<dbReference type="AlphaFoldDB" id="A0A829QQC1"/>
<organism evidence="1 2">
    <name type="scientific">Mycobacteroides abscessus 1948</name>
    <dbReference type="NCBI Taxonomy" id="1299323"/>
    <lineage>
        <taxon>Bacteria</taxon>
        <taxon>Bacillati</taxon>
        <taxon>Actinomycetota</taxon>
        <taxon>Actinomycetes</taxon>
        <taxon>Mycobacteriales</taxon>
        <taxon>Mycobacteriaceae</taxon>
        <taxon>Mycobacteroides</taxon>
        <taxon>Mycobacteroides abscessus</taxon>
    </lineage>
</organism>
<evidence type="ECO:0000313" key="2">
    <source>
        <dbReference type="Proteomes" id="UP000021210"/>
    </source>
</evidence>
<comment type="caution">
    <text evidence="1">The sequence shown here is derived from an EMBL/GenBank/DDBJ whole genome shotgun (WGS) entry which is preliminary data.</text>
</comment>
<gene>
    <name evidence="1" type="ORF">I542_4907</name>
</gene>
<protein>
    <submittedName>
        <fullName evidence="1">Pyruvate dehydrogenase E1 component, alpha subunit domain protein</fullName>
        <ecNumber evidence="1">1.2.4.1</ecNumber>
    </submittedName>
</protein>
<dbReference type="EC" id="1.2.4.1" evidence="1"/>
<sequence>MTVAEPADRPAYQAFLPADSAVQFLDPEGRPVDGGARYPGLMPIDCWQCTETWCWDVALTSRQQL</sequence>